<protein>
    <submittedName>
        <fullName evidence="1">Uncharacterized protein</fullName>
    </submittedName>
</protein>
<evidence type="ECO:0000313" key="1">
    <source>
        <dbReference type="EMBL" id="CAK5263467.1"/>
    </source>
</evidence>
<dbReference type="EMBL" id="CAVNYO010000040">
    <property type="protein sequence ID" value="CAK5263467.1"/>
    <property type="molecule type" value="Genomic_DNA"/>
</dbReference>
<feature type="non-terminal residue" evidence="1">
    <location>
        <position position="1"/>
    </location>
</feature>
<gene>
    <name evidence="1" type="ORF">MYCIT1_LOCUS2925</name>
</gene>
<keyword evidence="2" id="KW-1185">Reference proteome</keyword>
<reference evidence="1" key="1">
    <citation type="submission" date="2023-11" db="EMBL/GenBank/DDBJ databases">
        <authorList>
            <person name="De Vega J J."/>
            <person name="De Vega J J."/>
        </authorList>
    </citation>
    <scope>NUCLEOTIDE SEQUENCE</scope>
</reference>
<proteinExistence type="predicted"/>
<sequence length="85" mass="9111">SSRISTSSSTAATTTSCIPFLSRRPGIDFDFGNGRLALNEETTPVCGLSLAQAPWFFGALTSSQLYDRGNLRRGGNRHEGQSTTI</sequence>
<comment type="caution">
    <text evidence="1">The sequence shown here is derived from an EMBL/GenBank/DDBJ whole genome shotgun (WGS) entry which is preliminary data.</text>
</comment>
<dbReference type="AlphaFoldDB" id="A0AAD2GUC4"/>
<organism evidence="1 2">
    <name type="scientific">Mycena citricolor</name>
    <dbReference type="NCBI Taxonomy" id="2018698"/>
    <lineage>
        <taxon>Eukaryota</taxon>
        <taxon>Fungi</taxon>
        <taxon>Dikarya</taxon>
        <taxon>Basidiomycota</taxon>
        <taxon>Agaricomycotina</taxon>
        <taxon>Agaricomycetes</taxon>
        <taxon>Agaricomycetidae</taxon>
        <taxon>Agaricales</taxon>
        <taxon>Marasmiineae</taxon>
        <taxon>Mycenaceae</taxon>
        <taxon>Mycena</taxon>
    </lineage>
</organism>
<dbReference type="EMBL" id="CAVNYO010000040">
    <property type="protein sequence ID" value="CAK5263466.1"/>
    <property type="molecule type" value="Genomic_DNA"/>
</dbReference>
<evidence type="ECO:0000313" key="2">
    <source>
        <dbReference type="Proteomes" id="UP001295794"/>
    </source>
</evidence>
<name>A0AAD2GUC4_9AGAR</name>
<dbReference type="Proteomes" id="UP001295794">
    <property type="component" value="Unassembled WGS sequence"/>
</dbReference>
<accession>A0AAD2GUC4</accession>